<feature type="region of interest" description="Disordered" evidence="2">
    <location>
        <begin position="47"/>
        <end position="77"/>
    </location>
</feature>
<evidence type="ECO:0000256" key="1">
    <source>
        <dbReference type="PROSITE-ProRule" id="PRU00221"/>
    </source>
</evidence>
<dbReference type="Proteomes" id="UP000053766">
    <property type="component" value="Unassembled WGS sequence"/>
</dbReference>
<keyword evidence="5" id="KW-1185">Reference proteome</keyword>
<dbReference type="InterPro" id="IPR015943">
    <property type="entry name" value="WD40/YVTN_repeat-like_dom_sf"/>
</dbReference>
<reference evidence="5" key="2">
    <citation type="journal article" date="2016" name="Sci. Rep.">
        <title>Dictyocaulus viviparus genome, variome and transcriptome elucidate lungworm biology and support future intervention.</title>
        <authorList>
            <person name="McNulty S.N."/>
            <person name="Strube C."/>
            <person name="Rosa B.A."/>
            <person name="Martin J.C."/>
            <person name="Tyagi R."/>
            <person name="Choi Y.J."/>
            <person name="Wang Q."/>
            <person name="Hallsworth Pepin K."/>
            <person name="Zhang X."/>
            <person name="Ozersky P."/>
            <person name="Wilson R.K."/>
            <person name="Sternberg P.W."/>
            <person name="Gasser R.B."/>
            <person name="Mitreva M."/>
        </authorList>
    </citation>
    <scope>NUCLEOTIDE SEQUENCE [LARGE SCALE GENOMIC DNA]</scope>
    <source>
        <strain evidence="5">HannoverDv2000</strain>
    </source>
</reference>
<evidence type="ECO:0000313" key="4">
    <source>
        <dbReference type="EMBL" id="KJH47642.1"/>
    </source>
</evidence>
<keyword evidence="3" id="KW-0472">Membrane</keyword>
<protein>
    <submittedName>
        <fullName evidence="4">WD domain, G-beta repeat protein</fullName>
    </submittedName>
</protein>
<proteinExistence type="predicted"/>
<organism evidence="4 5">
    <name type="scientific">Dictyocaulus viviparus</name>
    <name type="common">Bovine lungworm</name>
    <dbReference type="NCBI Taxonomy" id="29172"/>
    <lineage>
        <taxon>Eukaryota</taxon>
        <taxon>Metazoa</taxon>
        <taxon>Ecdysozoa</taxon>
        <taxon>Nematoda</taxon>
        <taxon>Chromadorea</taxon>
        <taxon>Rhabditida</taxon>
        <taxon>Rhabditina</taxon>
        <taxon>Rhabditomorpha</taxon>
        <taxon>Strongyloidea</taxon>
        <taxon>Metastrongylidae</taxon>
        <taxon>Dictyocaulus</taxon>
    </lineage>
</organism>
<gene>
    <name evidence="4" type="ORF">DICVIV_06252</name>
</gene>
<dbReference type="EMBL" id="KN716298">
    <property type="protein sequence ID" value="KJH47642.1"/>
    <property type="molecule type" value="Genomic_DNA"/>
</dbReference>
<dbReference type="PROSITE" id="PS50294">
    <property type="entry name" value="WD_REPEATS_REGION"/>
    <property type="match status" value="1"/>
</dbReference>
<dbReference type="SUPFAM" id="SSF50978">
    <property type="entry name" value="WD40 repeat-like"/>
    <property type="match status" value="1"/>
</dbReference>
<name>A0A0D8XUX8_DICVI</name>
<dbReference type="GO" id="GO:0005783">
    <property type="term" value="C:endoplasmic reticulum"/>
    <property type="evidence" value="ECO:0007669"/>
    <property type="project" value="TreeGrafter"/>
</dbReference>
<dbReference type="Gene3D" id="2.130.10.10">
    <property type="entry name" value="YVTN repeat-like/Quinoprotein amine dehydrogenase"/>
    <property type="match status" value="1"/>
</dbReference>
<evidence type="ECO:0000313" key="5">
    <source>
        <dbReference type="Proteomes" id="UP000053766"/>
    </source>
</evidence>
<evidence type="ECO:0000256" key="3">
    <source>
        <dbReference type="SAM" id="Phobius"/>
    </source>
</evidence>
<dbReference type="PROSITE" id="PS50082">
    <property type="entry name" value="WD_REPEATS_2"/>
    <property type="match status" value="1"/>
</dbReference>
<accession>A0A0D8XUX8</accession>
<sequence>MVEYSHTMNLEDMDIPTLLSILVGVLIVMSSSFIYLTRKQKNQVARGSEEFGTKEVGSGDIRKSGREKKSRQGKNDHWKTKVKDVSYDHVWSVTTLKGHTSKVTGIDFAQDGKKFVSVSSDRCVFLWDVRDFEEKEHKCISHVLDFDTATKVSFSPDSRSMVFAMKRLNKKPPFKCTEIVMEFLKLLGFQAVLNA</sequence>
<dbReference type="InterPro" id="IPR042410">
    <property type="entry name" value="WBSCR13"/>
</dbReference>
<keyword evidence="3" id="KW-0812">Transmembrane</keyword>
<dbReference type="PANTHER" id="PTHR44321:SF1">
    <property type="entry name" value="TRANSDUCIN BETA-LIKE PROTEIN 2"/>
    <property type="match status" value="1"/>
</dbReference>
<dbReference type="Pfam" id="PF00400">
    <property type="entry name" value="WD40"/>
    <property type="match status" value="1"/>
</dbReference>
<dbReference type="InterPro" id="IPR036322">
    <property type="entry name" value="WD40_repeat_dom_sf"/>
</dbReference>
<dbReference type="AlphaFoldDB" id="A0A0D8XUX8"/>
<feature type="transmembrane region" description="Helical" evidence="3">
    <location>
        <begin position="15"/>
        <end position="36"/>
    </location>
</feature>
<dbReference type="SMART" id="SM00320">
    <property type="entry name" value="WD40"/>
    <property type="match status" value="1"/>
</dbReference>
<feature type="repeat" description="WD" evidence="1">
    <location>
        <begin position="96"/>
        <end position="137"/>
    </location>
</feature>
<dbReference type="OrthoDB" id="200924at2759"/>
<keyword evidence="3" id="KW-1133">Transmembrane helix</keyword>
<reference evidence="4 5" key="1">
    <citation type="submission" date="2013-11" db="EMBL/GenBank/DDBJ databases">
        <title>Draft genome of the bovine lungworm Dictyocaulus viviparus.</title>
        <authorList>
            <person name="Mitreva M."/>
        </authorList>
    </citation>
    <scope>NUCLEOTIDE SEQUENCE [LARGE SCALE GENOMIC DNA]</scope>
    <source>
        <strain evidence="4 5">HannoverDv2000</strain>
    </source>
</reference>
<dbReference type="InterPro" id="IPR001680">
    <property type="entry name" value="WD40_rpt"/>
</dbReference>
<dbReference type="GO" id="GO:0030968">
    <property type="term" value="P:endoplasmic reticulum unfolded protein response"/>
    <property type="evidence" value="ECO:0007669"/>
    <property type="project" value="TreeGrafter"/>
</dbReference>
<keyword evidence="1" id="KW-0853">WD repeat</keyword>
<dbReference type="STRING" id="29172.A0A0D8XUX8"/>
<evidence type="ECO:0000256" key="2">
    <source>
        <dbReference type="SAM" id="MobiDB-lite"/>
    </source>
</evidence>
<dbReference type="PANTHER" id="PTHR44321">
    <property type="entry name" value="TRANSDUCIN BETA-LIKE PROTEIN 2"/>
    <property type="match status" value="1"/>
</dbReference>